<sequence>MESAKFKYVSTNFNFEVVELSDGSSYLVDMGTPVIAWLTLIMGCFIPRRCYAISDEDKIKILGQERKRNYNTGLIAGIAIIISAFIRNGENALLFHFPLFFRIMLIMISLIAAFGLRLFFVHRAEEMISSRGVSLNDKRQFTIRFSVKGIKPLLKQALMAIIVWSCLLFFFFFILQASTNIAYVLLFGMMMFALLGLTSYCFREDVTYIVLKIEKLSR</sequence>
<feature type="transmembrane region" description="Helical" evidence="1">
    <location>
        <begin position="30"/>
        <end position="48"/>
    </location>
</feature>
<dbReference type="InterPro" id="IPR005915">
    <property type="entry name" value="Tandem_5TM"/>
</dbReference>
<protein>
    <submittedName>
        <fullName evidence="2">DUF443 family protein</fullName>
    </submittedName>
</protein>
<evidence type="ECO:0000313" key="2">
    <source>
        <dbReference type="EMBL" id="WLV77384.1"/>
    </source>
</evidence>
<feature type="transmembrane region" description="Helical" evidence="1">
    <location>
        <begin position="99"/>
        <end position="120"/>
    </location>
</feature>
<dbReference type="NCBIfam" id="TIGR01218">
    <property type="entry name" value="Gpos_tandem_5TM"/>
    <property type="match status" value="1"/>
</dbReference>
<evidence type="ECO:0000256" key="1">
    <source>
        <dbReference type="SAM" id="Phobius"/>
    </source>
</evidence>
<evidence type="ECO:0000313" key="3">
    <source>
        <dbReference type="Proteomes" id="UP001233112"/>
    </source>
</evidence>
<feature type="transmembrane region" description="Helical" evidence="1">
    <location>
        <begin position="181"/>
        <end position="202"/>
    </location>
</feature>
<keyword evidence="1" id="KW-1133">Transmembrane helix</keyword>
<accession>A0ABY9L121</accession>
<organism evidence="2 3">
    <name type="scientific">Lacticaseibacillus parahuelsenbergensis</name>
    <dbReference type="NCBI Taxonomy" id="3068305"/>
    <lineage>
        <taxon>Bacteria</taxon>
        <taxon>Bacillati</taxon>
        <taxon>Bacillota</taxon>
        <taxon>Bacilli</taxon>
        <taxon>Lactobacillales</taxon>
        <taxon>Lactobacillaceae</taxon>
        <taxon>Lacticaseibacillus</taxon>
    </lineage>
</organism>
<feature type="transmembrane region" description="Helical" evidence="1">
    <location>
        <begin position="157"/>
        <end position="175"/>
    </location>
</feature>
<reference evidence="2 3" key="1">
    <citation type="submission" date="2023-08" db="EMBL/GenBank/DDBJ databases">
        <authorList>
            <person name="Buchebner-Jance M."/>
        </authorList>
    </citation>
    <scope>NUCLEOTIDE SEQUENCE [LARGE SCALE GENOMIC DNA]</scope>
    <source>
        <strain evidence="2 3">NCIMB 15471</strain>
    </source>
</reference>
<feature type="transmembrane region" description="Helical" evidence="1">
    <location>
        <begin position="69"/>
        <end position="87"/>
    </location>
</feature>
<name>A0ABY9L121_9LACO</name>
<dbReference type="Pfam" id="PF04276">
    <property type="entry name" value="DUF443"/>
    <property type="match status" value="1"/>
</dbReference>
<keyword evidence="1" id="KW-0472">Membrane</keyword>
<dbReference type="RefSeq" id="WP_306386888.1">
    <property type="nucleotide sequence ID" value="NZ_CP132482.1"/>
</dbReference>
<keyword evidence="3" id="KW-1185">Reference proteome</keyword>
<gene>
    <name evidence="2" type="ORF">LACPH_002128</name>
</gene>
<dbReference type="EMBL" id="CP132482">
    <property type="protein sequence ID" value="WLV77384.1"/>
    <property type="molecule type" value="Genomic_DNA"/>
</dbReference>
<keyword evidence="1" id="KW-0812">Transmembrane</keyword>
<dbReference type="Proteomes" id="UP001233112">
    <property type="component" value="Chromosome"/>
</dbReference>
<proteinExistence type="predicted"/>